<reference evidence="2 3" key="1">
    <citation type="submission" date="2016-04" db="EMBL/GenBank/DDBJ databases">
        <title>A degradative enzymes factory behind the ericoid mycorrhizal symbiosis.</title>
        <authorList>
            <consortium name="DOE Joint Genome Institute"/>
            <person name="Martino E."/>
            <person name="Morin E."/>
            <person name="Grelet G."/>
            <person name="Kuo A."/>
            <person name="Kohler A."/>
            <person name="Daghino S."/>
            <person name="Barry K."/>
            <person name="Choi C."/>
            <person name="Cichocki N."/>
            <person name="Clum A."/>
            <person name="Copeland A."/>
            <person name="Hainaut M."/>
            <person name="Haridas S."/>
            <person name="Labutti K."/>
            <person name="Lindquist E."/>
            <person name="Lipzen A."/>
            <person name="Khouja H.-R."/>
            <person name="Murat C."/>
            <person name="Ohm R."/>
            <person name="Olson A."/>
            <person name="Spatafora J."/>
            <person name="Veneault-Fourrey C."/>
            <person name="Henrissat B."/>
            <person name="Grigoriev I."/>
            <person name="Martin F."/>
            <person name="Perotto S."/>
        </authorList>
    </citation>
    <scope>NUCLEOTIDE SEQUENCE [LARGE SCALE GENOMIC DNA]</scope>
    <source>
        <strain evidence="2 3">E</strain>
    </source>
</reference>
<keyword evidence="1" id="KW-0812">Transmembrane</keyword>
<dbReference type="RefSeq" id="XP_024740055.1">
    <property type="nucleotide sequence ID" value="XM_024871937.1"/>
</dbReference>
<keyword evidence="3" id="KW-1185">Reference proteome</keyword>
<gene>
    <name evidence="2" type="ORF">K444DRAFT_329205</name>
</gene>
<evidence type="ECO:0000256" key="1">
    <source>
        <dbReference type="SAM" id="Phobius"/>
    </source>
</evidence>
<keyword evidence="1" id="KW-0472">Membrane</keyword>
<dbReference type="AlphaFoldDB" id="A0A2J6TJF7"/>
<dbReference type="GeneID" id="36580019"/>
<dbReference type="InParanoid" id="A0A2J6TJF7"/>
<evidence type="ECO:0000313" key="2">
    <source>
        <dbReference type="EMBL" id="PMD63151.1"/>
    </source>
</evidence>
<organism evidence="2 3">
    <name type="scientific">Hyaloscypha bicolor E</name>
    <dbReference type="NCBI Taxonomy" id="1095630"/>
    <lineage>
        <taxon>Eukaryota</taxon>
        <taxon>Fungi</taxon>
        <taxon>Dikarya</taxon>
        <taxon>Ascomycota</taxon>
        <taxon>Pezizomycotina</taxon>
        <taxon>Leotiomycetes</taxon>
        <taxon>Helotiales</taxon>
        <taxon>Hyaloscyphaceae</taxon>
        <taxon>Hyaloscypha</taxon>
        <taxon>Hyaloscypha bicolor</taxon>
    </lineage>
</organism>
<proteinExistence type="predicted"/>
<evidence type="ECO:0000313" key="3">
    <source>
        <dbReference type="Proteomes" id="UP000235371"/>
    </source>
</evidence>
<dbReference type="Proteomes" id="UP000235371">
    <property type="component" value="Unassembled WGS sequence"/>
</dbReference>
<protein>
    <submittedName>
        <fullName evidence="2">Uncharacterized protein</fullName>
    </submittedName>
</protein>
<sequence>MAILDAYSYYCGLGIAIMLGYVISSLRIERLIIAAITMPPEQVSGTLAKKQMAASQEKSLVDSEDSFPRMSILSGWTDEKIFALERRAIFSKACGLTAQRMQNSDRV</sequence>
<name>A0A2J6TJF7_9HELO</name>
<keyword evidence="1" id="KW-1133">Transmembrane helix</keyword>
<accession>A0A2J6TJF7</accession>
<feature type="transmembrane region" description="Helical" evidence="1">
    <location>
        <begin position="6"/>
        <end position="23"/>
    </location>
</feature>
<dbReference type="EMBL" id="KZ613782">
    <property type="protein sequence ID" value="PMD63151.1"/>
    <property type="molecule type" value="Genomic_DNA"/>
</dbReference>